<keyword evidence="1" id="KW-0175">Coiled coil</keyword>
<dbReference type="RefSeq" id="XP_052109544.1">
    <property type="nucleotide sequence ID" value="XM_052253584.1"/>
</dbReference>
<proteinExistence type="predicted"/>
<feature type="region of interest" description="Disordered" evidence="2">
    <location>
        <begin position="470"/>
        <end position="499"/>
    </location>
</feature>
<evidence type="ECO:0000313" key="5">
    <source>
        <dbReference type="RefSeq" id="XP_052109546.1"/>
    </source>
</evidence>
<evidence type="ECO:0000313" key="4">
    <source>
        <dbReference type="RefSeq" id="XP_052109544.1"/>
    </source>
</evidence>
<protein>
    <submittedName>
        <fullName evidence="4 5">Uncharacterized protein LOC107464919 isoform X1</fullName>
    </submittedName>
</protein>
<keyword evidence="3" id="KW-1185">Reference proteome</keyword>
<evidence type="ECO:0000313" key="3">
    <source>
        <dbReference type="Proteomes" id="UP000515211"/>
    </source>
</evidence>
<accession>A0A9C6TJP2</accession>
<evidence type="ECO:0000256" key="1">
    <source>
        <dbReference type="SAM" id="Coils"/>
    </source>
</evidence>
<dbReference type="Proteomes" id="UP000515211">
    <property type="component" value="Chromosome 9"/>
</dbReference>
<dbReference type="PANTHER" id="PTHR33144">
    <property type="entry name" value="OS10G0409366 PROTEIN-RELATED"/>
    <property type="match status" value="1"/>
</dbReference>
<dbReference type="Pfam" id="PF03004">
    <property type="entry name" value="Transposase_24"/>
    <property type="match status" value="1"/>
</dbReference>
<reference evidence="3" key="1">
    <citation type="journal article" date="2016" name="Nat. Genet.">
        <title>The genome sequences of Arachis duranensis and Arachis ipaensis, the diploid ancestors of cultivated peanut.</title>
        <authorList>
            <person name="Bertioli D.J."/>
            <person name="Cannon S.B."/>
            <person name="Froenicke L."/>
            <person name="Huang G."/>
            <person name="Farmer A.D."/>
            <person name="Cannon E.K."/>
            <person name="Liu X."/>
            <person name="Gao D."/>
            <person name="Clevenger J."/>
            <person name="Dash S."/>
            <person name="Ren L."/>
            <person name="Moretzsohn M.C."/>
            <person name="Shirasawa K."/>
            <person name="Huang W."/>
            <person name="Vidigal B."/>
            <person name="Abernathy B."/>
            <person name="Chu Y."/>
            <person name="Niederhuth C.E."/>
            <person name="Umale P."/>
            <person name="Araujo A.C."/>
            <person name="Kozik A."/>
            <person name="Kim K.D."/>
            <person name="Burow M.D."/>
            <person name="Varshney R.K."/>
            <person name="Wang X."/>
            <person name="Zhang X."/>
            <person name="Barkley N."/>
            <person name="Guimaraes P.M."/>
            <person name="Isobe S."/>
            <person name="Guo B."/>
            <person name="Liao B."/>
            <person name="Stalker H.T."/>
            <person name="Schmitz R.J."/>
            <person name="Scheffler B.E."/>
            <person name="Leal-Bertioli S.C."/>
            <person name="Xun X."/>
            <person name="Jackson S.A."/>
            <person name="Michelmore R."/>
            <person name="Ozias-Akins P."/>
        </authorList>
    </citation>
    <scope>NUCLEOTIDE SEQUENCE [LARGE SCALE GENOMIC DNA]</scope>
    <source>
        <strain evidence="3">cv. V14167</strain>
    </source>
</reference>
<evidence type="ECO:0000256" key="2">
    <source>
        <dbReference type="SAM" id="MobiDB-lite"/>
    </source>
</evidence>
<organism evidence="3 4">
    <name type="scientific">Arachis duranensis</name>
    <name type="common">Wild peanut</name>
    <dbReference type="NCBI Taxonomy" id="130453"/>
    <lineage>
        <taxon>Eukaryota</taxon>
        <taxon>Viridiplantae</taxon>
        <taxon>Streptophyta</taxon>
        <taxon>Embryophyta</taxon>
        <taxon>Tracheophyta</taxon>
        <taxon>Spermatophyta</taxon>
        <taxon>Magnoliopsida</taxon>
        <taxon>eudicotyledons</taxon>
        <taxon>Gunneridae</taxon>
        <taxon>Pentapetalae</taxon>
        <taxon>rosids</taxon>
        <taxon>fabids</taxon>
        <taxon>Fabales</taxon>
        <taxon>Fabaceae</taxon>
        <taxon>Papilionoideae</taxon>
        <taxon>50 kb inversion clade</taxon>
        <taxon>dalbergioids sensu lato</taxon>
        <taxon>Dalbergieae</taxon>
        <taxon>Pterocarpus clade</taxon>
        <taxon>Arachis</taxon>
    </lineage>
</organism>
<dbReference type="RefSeq" id="XP_052109546.1">
    <property type="nucleotide sequence ID" value="XM_052253586.1"/>
</dbReference>
<reference evidence="4 5" key="2">
    <citation type="submission" date="2025-04" db="UniProtKB">
        <authorList>
            <consortium name="RefSeq"/>
        </authorList>
    </citation>
    <scope>IDENTIFICATION</scope>
    <source>
        <tissue evidence="4 5">Whole plant</tissue>
    </source>
</reference>
<gene>
    <name evidence="4 5" type="primary">LOC107464919</name>
</gene>
<feature type="compositionally biased region" description="Basic and acidic residues" evidence="2">
    <location>
        <begin position="303"/>
        <end position="312"/>
    </location>
</feature>
<feature type="coiled-coil region" evidence="1">
    <location>
        <begin position="411"/>
        <end position="452"/>
    </location>
</feature>
<name>A0A9C6TJP2_ARADU</name>
<dbReference type="PANTHER" id="PTHR33144:SF45">
    <property type="entry name" value="TRANSPOSASE TNP1_EN_SPM-LIKE DOMAIN-CONTAINING PROTEIN"/>
    <property type="match status" value="1"/>
</dbReference>
<sequence>MPSNKRLKVTASTTEKSSVAVPPSRSSAQPIPPSCSEFCPVLPARKDPHSSLPTPGDARPLTLVFESGVHHPLGSSSVPCHESINSDDDAESFDEHVATISCGSRKNNDYWKVNVIDDKSENLSLVLDQHNVIEVAKLKVDDVLSLPAGRKVILTCNEHLQPIGDAGGLLSGFLGILGSDYKKFPIYLLSWRKVPRKDDVYNDIIKRKFHFVDVENKIKRYMLKNLGKVWKDTRHRLFHQFYDHTLSIEENIARRPSRIDENHWRWFIDYRLSKKTREICKKNAENRKKQLFTHTGGSKSIARRKDEEERQCGRRISRGEMWTIVHKRKDGSYIHNEAQVIGEKITSIERDDASSKELSQNDSLFQALGKEHLGRVRGVGSGPCPTQLFGQSTHQLGGMSSSVNHDIQVEMNEIKSQLEASRLQVQNLETEMKQEKLRRQALEKAVKFLIELQGSNLPPEIAAVMNAFDSDKVNGPVSPGARPSSSASHDAQNHESDND</sequence>
<feature type="compositionally biased region" description="Low complexity" evidence="2">
    <location>
        <begin position="17"/>
        <end position="28"/>
    </location>
</feature>
<dbReference type="AlphaFoldDB" id="A0A9C6TJP2"/>
<feature type="region of interest" description="Disordered" evidence="2">
    <location>
        <begin position="1"/>
        <end position="32"/>
    </location>
</feature>
<dbReference type="GeneID" id="107464919"/>
<dbReference type="InterPro" id="IPR004252">
    <property type="entry name" value="Probable_transposase_24"/>
</dbReference>
<feature type="region of interest" description="Disordered" evidence="2">
    <location>
        <begin position="291"/>
        <end position="312"/>
    </location>
</feature>